<dbReference type="AlphaFoldDB" id="A0A934IT21"/>
<organism evidence="1 2">
    <name type="scientific">Acuticoccus mangrovi</name>
    <dbReference type="NCBI Taxonomy" id="2796142"/>
    <lineage>
        <taxon>Bacteria</taxon>
        <taxon>Pseudomonadati</taxon>
        <taxon>Pseudomonadota</taxon>
        <taxon>Alphaproteobacteria</taxon>
        <taxon>Hyphomicrobiales</taxon>
        <taxon>Amorphaceae</taxon>
        <taxon>Acuticoccus</taxon>
    </lineage>
</organism>
<sequence>MRVAVLAPMKPPDHPVPSGDRTFVRLILAALARGGHEAALVSRLVTWRRTPEGLDALLAEAEREAARLAALWRTEGAPDAILTYHNYHKAPDLLGPRLAAAFDLPYAIIEASRAPRHADGPWARHFALADAALDRADRVAAVTAYDMPGLAAHLPQRLVHLPPFIDTAPFAGPREEGGAPLVSAAMMREGRKAESLAVLADAFALVRQAVPATRLVVAGDGPARSRLEPLFPPGVFRGALEQAALGRLLRSAEIFMWPAIDEPFGFLFLEAQAAGLAVVGGATRGTVDVVVDGETGILVPPHDAGAIADATLALLADTPRRRAMGEAAARFAARHDLAAGAARVTALLNAAAAHRGCRR</sequence>
<comment type="caution">
    <text evidence="1">The sequence shown here is derived from an EMBL/GenBank/DDBJ whole genome shotgun (WGS) entry which is preliminary data.</text>
</comment>
<protein>
    <submittedName>
        <fullName evidence="1">Glycosyltransferase family 4 protein</fullName>
    </submittedName>
</protein>
<dbReference type="GO" id="GO:0016757">
    <property type="term" value="F:glycosyltransferase activity"/>
    <property type="evidence" value="ECO:0007669"/>
    <property type="project" value="TreeGrafter"/>
</dbReference>
<accession>A0A934IT21</accession>
<keyword evidence="2" id="KW-1185">Reference proteome</keyword>
<dbReference type="PANTHER" id="PTHR45947:SF3">
    <property type="entry name" value="SULFOQUINOVOSYL TRANSFERASE SQD2"/>
    <property type="match status" value="1"/>
</dbReference>
<dbReference type="InterPro" id="IPR050194">
    <property type="entry name" value="Glycosyltransferase_grp1"/>
</dbReference>
<reference evidence="1" key="1">
    <citation type="submission" date="2020-12" db="EMBL/GenBank/DDBJ databases">
        <title>Bacterial taxonomy.</title>
        <authorList>
            <person name="Pan X."/>
        </authorList>
    </citation>
    <scope>NUCLEOTIDE SEQUENCE</scope>
    <source>
        <strain evidence="1">B2012</strain>
    </source>
</reference>
<gene>
    <name evidence="1" type="ORF">JCR33_15740</name>
</gene>
<dbReference type="CDD" id="cd03801">
    <property type="entry name" value="GT4_PimA-like"/>
    <property type="match status" value="1"/>
</dbReference>
<proteinExistence type="predicted"/>
<dbReference type="Gene3D" id="3.40.50.2000">
    <property type="entry name" value="Glycogen Phosphorylase B"/>
    <property type="match status" value="2"/>
</dbReference>
<dbReference type="RefSeq" id="WP_198883062.1">
    <property type="nucleotide sequence ID" value="NZ_JAEKJA010000013.1"/>
</dbReference>
<dbReference type="Proteomes" id="UP000609531">
    <property type="component" value="Unassembled WGS sequence"/>
</dbReference>
<dbReference type="PANTHER" id="PTHR45947">
    <property type="entry name" value="SULFOQUINOVOSYL TRANSFERASE SQD2"/>
    <property type="match status" value="1"/>
</dbReference>
<evidence type="ECO:0000313" key="1">
    <source>
        <dbReference type="EMBL" id="MBJ3777159.1"/>
    </source>
</evidence>
<dbReference type="SUPFAM" id="SSF53756">
    <property type="entry name" value="UDP-Glycosyltransferase/glycogen phosphorylase"/>
    <property type="match status" value="1"/>
</dbReference>
<dbReference type="Pfam" id="PF13692">
    <property type="entry name" value="Glyco_trans_1_4"/>
    <property type="match status" value="1"/>
</dbReference>
<dbReference type="EMBL" id="JAEKJA010000013">
    <property type="protein sequence ID" value="MBJ3777159.1"/>
    <property type="molecule type" value="Genomic_DNA"/>
</dbReference>
<name>A0A934IT21_9HYPH</name>
<evidence type="ECO:0000313" key="2">
    <source>
        <dbReference type="Proteomes" id="UP000609531"/>
    </source>
</evidence>